<evidence type="ECO:0000313" key="2">
    <source>
        <dbReference type="Proteomes" id="UP001186974"/>
    </source>
</evidence>
<gene>
    <name evidence="1" type="ORF">LTS18_013931</name>
</gene>
<reference evidence="1" key="1">
    <citation type="submission" date="2024-09" db="EMBL/GenBank/DDBJ databases">
        <title>Black Yeasts Isolated from many extreme environments.</title>
        <authorList>
            <person name="Coleine C."/>
            <person name="Stajich J.E."/>
            <person name="Selbmann L."/>
        </authorList>
    </citation>
    <scope>NUCLEOTIDE SEQUENCE</scope>
    <source>
        <strain evidence="1">CCFEE 5737</strain>
    </source>
</reference>
<sequence>QPQLAPYNSGSSLSNVSSTSDNAVMLSHEDSNNSNHSASSMTQGSPFSSTKASLETRLEPMMTPPNTPPMSDSGMFYHHPSSSHAGSPVAVTSGGSPRTSRGEGMMAWKKMSRVFGKKKGREVAVEEED</sequence>
<name>A0ACC3DHB4_9PEZI</name>
<evidence type="ECO:0000313" key="1">
    <source>
        <dbReference type="EMBL" id="KAK3076096.1"/>
    </source>
</evidence>
<protein>
    <submittedName>
        <fullName evidence="1">Uncharacterized protein</fullName>
    </submittedName>
</protein>
<keyword evidence="2" id="KW-1185">Reference proteome</keyword>
<comment type="caution">
    <text evidence="1">The sequence shown here is derived from an EMBL/GenBank/DDBJ whole genome shotgun (WGS) entry which is preliminary data.</text>
</comment>
<accession>A0ACC3DHB4</accession>
<dbReference type="EMBL" id="JAWDJW010004377">
    <property type="protein sequence ID" value="KAK3076096.1"/>
    <property type="molecule type" value="Genomic_DNA"/>
</dbReference>
<organism evidence="1 2">
    <name type="scientific">Coniosporium uncinatum</name>
    <dbReference type="NCBI Taxonomy" id="93489"/>
    <lineage>
        <taxon>Eukaryota</taxon>
        <taxon>Fungi</taxon>
        <taxon>Dikarya</taxon>
        <taxon>Ascomycota</taxon>
        <taxon>Pezizomycotina</taxon>
        <taxon>Dothideomycetes</taxon>
        <taxon>Dothideomycetes incertae sedis</taxon>
        <taxon>Coniosporium</taxon>
    </lineage>
</organism>
<feature type="non-terminal residue" evidence="1">
    <location>
        <position position="1"/>
    </location>
</feature>
<dbReference type="Proteomes" id="UP001186974">
    <property type="component" value="Unassembled WGS sequence"/>
</dbReference>
<proteinExistence type="predicted"/>